<evidence type="ECO:0000313" key="3">
    <source>
        <dbReference type="Proteomes" id="UP001626550"/>
    </source>
</evidence>
<reference evidence="2 3" key="1">
    <citation type="submission" date="2024-11" db="EMBL/GenBank/DDBJ databases">
        <title>Adaptive evolution of stress response genes in parasites aligns with host niche diversity.</title>
        <authorList>
            <person name="Hahn C."/>
            <person name="Resl P."/>
        </authorList>
    </citation>
    <scope>NUCLEOTIDE SEQUENCE [LARGE SCALE GENOMIC DNA]</scope>
    <source>
        <strain evidence="2">EGGRZ-B1_66</strain>
        <tissue evidence="2">Body</tissue>
    </source>
</reference>
<name>A0ABD2PWJ6_9PLAT</name>
<evidence type="ECO:0000313" key="2">
    <source>
        <dbReference type="EMBL" id="KAL3311560.1"/>
    </source>
</evidence>
<accession>A0ABD2PWJ6</accession>
<keyword evidence="2" id="KW-0645">Protease</keyword>
<sequence>MDDEYGVLVISQLKPKLQDLFEIWTYVGYEKTDCSQRMLKICSKLNNCLSESIRDENAERLEQEKMAEDLRRLVAECCQQLRLPTYYPDRGLSLVQLTQAKKLQELDSLKNTRKNDTTNTIKEIHVYGKLTSKSPEMIEDRIKEIFLAESVEYQNDSLLSEKGIEKLHNLSAELKADYEPSLNKFNDICKDLLRLVDEGDFTEEITDENQMLLQSYRAICENGTPNADLLPSLSDQKLQDLETLRSTMVKDKARTIGMMDELRVMLQLLWRRLDVPISEQNSIMEATKEYKRKSLQILKEEMSKCEERKSANLKIYLEKLRVDALEICNKCFVQPESISVLTSCGSVEEASVLEAKIEELENEYQRNKAVFDSLGQYQTLWNDLYEVETRMKDPAILTNRGGILLKTEKEKNRVTKELLKTQTSLLNEMNRYQEDHDNRPFKFPDGSTFAEYVKKRQTAFEEWKQAQKIGRKNSSAHSIRNGIPGAP</sequence>
<dbReference type="GO" id="GO:0004180">
    <property type="term" value="F:carboxypeptidase activity"/>
    <property type="evidence" value="ECO:0007669"/>
    <property type="project" value="UniProtKB-KW"/>
</dbReference>
<gene>
    <name evidence="2" type="primary">PRC1_1</name>
    <name evidence="2" type="ORF">Ciccas_009860</name>
</gene>
<dbReference type="AlphaFoldDB" id="A0ABD2PWJ6"/>
<proteinExistence type="predicted"/>
<dbReference type="PANTHER" id="PTHR19321:SF41">
    <property type="entry name" value="FASCETTO-RELATED"/>
    <property type="match status" value="1"/>
</dbReference>
<keyword evidence="2" id="KW-0121">Carboxypeptidase</keyword>
<feature type="region of interest" description="Disordered" evidence="1">
    <location>
        <begin position="465"/>
        <end position="487"/>
    </location>
</feature>
<dbReference type="InterPro" id="IPR007145">
    <property type="entry name" value="MAP65_Ase1_PRC1"/>
</dbReference>
<dbReference type="Pfam" id="PF03999">
    <property type="entry name" value="MAP65_ASE1"/>
    <property type="match status" value="1"/>
</dbReference>
<dbReference type="Gene3D" id="1.20.58.1520">
    <property type="match status" value="1"/>
</dbReference>
<dbReference type="EMBL" id="JBJKFK010002143">
    <property type="protein sequence ID" value="KAL3311560.1"/>
    <property type="molecule type" value="Genomic_DNA"/>
</dbReference>
<dbReference type="Proteomes" id="UP001626550">
    <property type="component" value="Unassembled WGS sequence"/>
</dbReference>
<evidence type="ECO:0000256" key="1">
    <source>
        <dbReference type="SAM" id="MobiDB-lite"/>
    </source>
</evidence>
<keyword evidence="2" id="KW-0378">Hydrolase</keyword>
<comment type="caution">
    <text evidence="2">The sequence shown here is derived from an EMBL/GenBank/DDBJ whole genome shotgun (WGS) entry which is preliminary data.</text>
</comment>
<dbReference type="PANTHER" id="PTHR19321">
    <property type="entry name" value="PROTEIN REGULATOR OF CYTOKINESIS 1 PRC1-RELATED"/>
    <property type="match status" value="1"/>
</dbReference>
<keyword evidence="3" id="KW-1185">Reference proteome</keyword>
<organism evidence="2 3">
    <name type="scientific">Cichlidogyrus casuarinus</name>
    <dbReference type="NCBI Taxonomy" id="1844966"/>
    <lineage>
        <taxon>Eukaryota</taxon>
        <taxon>Metazoa</taxon>
        <taxon>Spiralia</taxon>
        <taxon>Lophotrochozoa</taxon>
        <taxon>Platyhelminthes</taxon>
        <taxon>Monogenea</taxon>
        <taxon>Monopisthocotylea</taxon>
        <taxon>Dactylogyridea</taxon>
        <taxon>Ancyrocephalidae</taxon>
        <taxon>Cichlidogyrus</taxon>
    </lineage>
</organism>
<protein>
    <submittedName>
        <fullName evidence="2">Carboxypeptidase C prc1</fullName>
    </submittedName>
</protein>